<reference evidence="4" key="1">
    <citation type="journal article" date="2019" name="Int. J. Syst. Evol. Microbiol.">
        <title>The Global Catalogue of Microorganisms (GCM) 10K type strain sequencing project: providing services to taxonomists for standard genome sequencing and annotation.</title>
        <authorList>
            <consortium name="The Broad Institute Genomics Platform"/>
            <consortium name="The Broad Institute Genome Sequencing Center for Infectious Disease"/>
            <person name="Wu L."/>
            <person name="Ma J."/>
        </authorList>
    </citation>
    <scope>NUCLEOTIDE SEQUENCE [LARGE SCALE GENOMIC DNA]</scope>
    <source>
        <strain evidence="4">JCM 31696</strain>
    </source>
</reference>
<dbReference type="CDD" id="cd01127">
    <property type="entry name" value="TrwB_TraG_TraD_VirD4"/>
    <property type="match status" value="1"/>
</dbReference>
<feature type="region of interest" description="Disordered" evidence="1">
    <location>
        <begin position="150"/>
        <end position="180"/>
    </location>
</feature>
<gene>
    <name evidence="3" type="ORF">ACFQ07_34045</name>
</gene>
<dbReference type="Gene3D" id="3.40.50.300">
    <property type="entry name" value="P-loop containing nucleotide triphosphate hydrolases"/>
    <property type="match status" value="1"/>
</dbReference>
<evidence type="ECO:0000313" key="3">
    <source>
        <dbReference type="EMBL" id="MFD0857276.1"/>
    </source>
</evidence>
<dbReference type="EMBL" id="JBHTIR010004396">
    <property type="protein sequence ID" value="MFD0857276.1"/>
    <property type="molecule type" value="Genomic_DNA"/>
</dbReference>
<evidence type="ECO:0000256" key="1">
    <source>
        <dbReference type="SAM" id="MobiDB-lite"/>
    </source>
</evidence>
<organism evidence="3 4">
    <name type="scientific">Actinomadura adrarensis</name>
    <dbReference type="NCBI Taxonomy" id="1819600"/>
    <lineage>
        <taxon>Bacteria</taxon>
        <taxon>Bacillati</taxon>
        <taxon>Actinomycetota</taxon>
        <taxon>Actinomycetes</taxon>
        <taxon>Streptosporangiales</taxon>
        <taxon>Thermomonosporaceae</taxon>
        <taxon>Actinomadura</taxon>
    </lineage>
</organism>
<dbReference type="Pfam" id="PF12696">
    <property type="entry name" value="TraG-D_C"/>
    <property type="match status" value="1"/>
</dbReference>
<proteinExistence type="predicted"/>
<sequence length="180" mass="20181">MLAKIWETVSHRARHSQTARTDSSLFVDECHNFLALPHGLADLLAEARAYRLSVVLAHQDLAQLSRELREAISANARSKVFFAVSPEDAHVLQRHVAPNLSEHDLAHLDAYQAGTRLIVNAAETPAFTLRTRPLPPAVQGRAALIRRISAETYGSRPNHRRSHNRDNDPRARPTPRTRSQ</sequence>
<evidence type="ECO:0000259" key="2">
    <source>
        <dbReference type="Pfam" id="PF12696"/>
    </source>
</evidence>
<dbReference type="InterPro" id="IPR027417">
    <property type="entry name" value="P-loop_NTPase"/>
</dbReference>
<evidence type="ECO:0000313" key="4">
    <source>
        <dbReference type="Proteomes" id="UP001597083"/>
    </source>
</evidence>
<protein>
    <submittedName>
        <fullName evidence="3">TraM recognition domain-containing protein</fullName>
    </submittedName>
</protein>
<accession>A0ABW3CS58</accession>
<keyword evidence="4" id="KW-1185">Reference proteome</keyword>
<dbReference type="InterPro" id="IPR032689">
    <property type="entry name" value="TraG-D_C"/>
</dbReference>
<feature type="domain" description="TraD/TraG TraM recognition site" evidence="2">
    <location>
        <begin position="25"/>
        <end position="89"/>
    </location>
</feature>
<name>A0ABW3CS58_9ACTN</name>
<dbReference type="SUPFAM" id="SSF52540">
    <property type="entry name" value="P-loop containing nucleoside triphosphate hydrolases"/>
    <property type="match status" value="1"/>
</dbReference>
<dbReference type="Proteomes" id="UP001597083">
    <property type="component" value="Unassembled WGS sequence"/>
</dbReference>
<comment type="caution">
    <text evidence="3">The sequence shown here is derived from an EMBL/GenBank/DDBJ whole genome shotgun (WGS) entry which is preliminary data.</text>
</comment>